<feature type="non-terminal residue" evidence="1">
    <location>
        <position position="90"/>
    </location>
</feature>
<proteinExistence type="predicted"/>
<protein>
    <submittedName>
        <fullName evidence="1">4252_t:CDS:1</fullName>
    </submittedName>
</protein>
<sequence>KEVDSRLIIKVFKCCDILVKMDRTENDLVFDYDKVNKNSASENDKNSEPINFDDTEGEEYEEVEDINHNLAFKIATWYSPQENTHVTEIR</sequence>
<evidence type="ECO:0000313" key="2">
    <source>
        <dbReference type="Proteomes" id="UP000789759"/>
    </source>
</evidence>
<evidence type="ECO:0000313" key="1">
    <source>
        <dbReference type="EMBL" id="CAG8764040.1"/>
    </source>
</evidence>
<accession>A0A9N9J506</accession>
<dbReference type="Proteomes" id="UP000789759">
    <property type="component" value="Unassembled WGS sequence"/>
</dbReference>
<gene>
    <name evidence="1" type="ORF">CPELLU_LOCUS15488</name>
</gene>
<dbReference type="AlphaFoldDB" id="A0A9N9J506"/>
<dbReference type="EMBL" id="CAJVQA010020495">
    <property type="protein sequence ID" value="CAG8764040.1"/>
    <property type="molecule type" value="Genomic_DNA"/>
</dbReference>
<name>A0A9N9J506_9GLOM</name>
<keyword evidence="2" id="KW-1185">Reference proteome</keyword>
<comment type="caution">
    <text evidence="1">The sequence shown here is derived from an EMBL/GenBank/DDBJ whole genome shotgun (WGS) entry which is preliminary data.</text>
</comment>
<reference evidence="1" key="1">
    <citation type="submission" date="2021-06" db="EMBL/GenBank/DDBJ databases">
        <authorList>
            <person name="Kallberg Y."/>
            <person name="Tangrot J."/>
            <person name="Rosling A."/>
        </authorList>
    </citation>
    <scope>NUCLEOTIDE SEQUENCE</scope>
    <source>
        <strain evidence="1">FL966</strain>
    </source>
</reference>
<organism evidence="1 2">
    <name type="scientific">Cetraspora pellucida</name>
    <dbReference type="NCBI Taxonomy" id="1433469"/>
    <lineage>
        <taxon>Eukaryota</taxon>
        <taxon>Fungi</taxon>
        <taxon>Fungi incertae sedis</taxon>
        <taxon>Mucoromycota</taxon>
        <taxon>Glomeromycotina</taxon>
        <taxon>Glomeromycetes</taxon>
        <taxon>Diversisporales</taxon>
        <taxon>Gigasporaceae</taxon>
        <taxon>Cetraspora</taxon>
    </lineage>
</organism>